<feature type="transmembrane region" description="Helical" evidence="13">
    <location>
        <begin position="240"/>
        <end position="261"/>
    </location>
</feature>
<organism evidence="14 15">
    <name type="scientific">Ophiocordyceps camponoti-rufipedis</name>
    <dbReference type="NCBI Taxonomy" id="2004952"/>
    <lineage>
        <taxon>Eukaryota</taxon>
        <taxon>Fungi</taxon>
        <taxon>Dikarya</taxon>
        <taxon>Ascomycota</taxon>
        <taxon>Pezizomycotina</taxon>
        <taxon>Sordariomycetes</taxon>
        <taxon>Hypocreomycetidae</taxon>
        <taxon>Hypocreales</taxon>
        <taxon>Ophiocordycipitaceae</taxon>
        <taxon>Ophiocordyceps</taxon>
    </lineage>
</organism>
<comment type="pathway">
    <text evidence="2 13">Glycolipid biosynthesis; glycosylphosphatidylinositol-anchor biosynthesis.</text>
</comment>
<evidence type="ECO:0000256" key="9">
    <source>
        <dbReference type="ARBA" id="ARBA00022824"/>
    </source>
</evidence>
<evidence type="ECO:0000256" key="5">
    <source>
        <dbReference type="ARBA" id="ARBA00022502"/>
    </source>
</evidence>
<gene>
    <name evidence="14" type="ORF">CDD80_4680</name>
</gene>
<dbReference type="GO" id="GO:1990529">
    <property type="term" value="C:glycosylphosphatidylinositol-mannosyltransferase I complex"/>
    <property type="evidence" value="ECO:0007669"/>
    <property type="project" value="TreeGrafter"/>
</dbReference>
<dbReference type="GO" id="GO:0005789">
    <property type="term" value="C:endoplasmic reticulum membrane"/>
    <property type="evidence" value="ECO:0007669"/>
    <property type="project" value="UniProtKB-SubCell"/>
</dbReference>
<evidence type="ECO:0000256" key="1">
    <source>
        <dbReference type="ARBA" id="ARBA00004477"/>
    </source>
</evidence>
<evidence type="ECO:0000256" key="10">
    <source>
        <dbReference type="ARBA" id="ARBA00022989"/>
    </source>
</evidence>
<keyword evidence="11 13" id="KW-0472">Membrane</keyword>
<dbReference type="InterPro" id="IPR007704">
    <property type="entry name" value="PIG-M"/>
</dbReference>
<keyword evidence="5 13" id="KW-0337">GPI-anchor biosynthesis</keyword>
<dbReference type="STRING" id="2004952.A0A2C5YYV0"/>
<dbReference type="Pfam" id="PF05007">
    <property type="entry name" value="Mannosyl_trans"/>
    <property type="match status" value="1"/>
</dbReference>
<reference evidence="14 15" key="1">
    <citation type="submission" date="2017-06" db="EMBL/GenBank/DDBJ databases">
        <title>Ant-infecting Ophiocordyceps genomes reveal a high diversity of potential behavioral manipulation genes and a possible major role for enterotoxins.</title>
        <authorList>
            <person name="De Bekker C."/>
            <person name="Evans H.C."/>
            <person name="Brachmann A."/>
            <person name="Hughes D.P."/>
        </authorList>
    </citation>
    <scope>NUCLEOTIDE SEQUENCE [LARGE SCALE GENOMIC DNA]</scope>
    <source>
        <strain evidence="14 15">Map16</strain>
    </source>
</reference>
<evidence type="ECO:0000256" key="6">
    <source>
        <dbReference type="ARBA" id="ARBA00022676"/>
    </source>
</evidence>
<dbReference type="EMBL" id="NJES01000437">
    <property type="protein sequence ID" value="PHH72224.1"/>
    <property type="molecule type" value="Genomic_DNA"/>
</dbReference>
<dbReference type="Proteomes" id="UP000226431">
    <property type="component" value="Unassembled WGS sequence"/>
</dbReference>
<keyword evidence="9 13" id="KW-0256">Endoplasmic reticulum</keyword>
<evidence type="ECO:0000256" key="2">
    <source>
        <dbReference type="ARBA" id="ARBA00004687"/>
    </source>
</evidence>
<proteinExistence type="inferred from homology"/>
<keyword evidence="10 13" id="KW-1133">Transmembrane helix</keyword>
<feature type="transmembrane region" description="Helical" evidence="13">
    <location>
        <begin position="163"/>
        <end position="181"/>
    </location>
</feature>
<dbReference type="OrthoDB" id="1741594at2759"/>
<keyword evidence="7 13" id="KW-0808">Transferase</keyword>
<evidence type="ECO:0000256" key="8">
    <source>
        <dbReference type="ARBA" id="ARBA00022692"/>
    </source>
</evidence>
<sequence length="446" mass="49848">MTIYIQVFFFLSDTAPTEIYLIIYLDRDKSLEETPLFLTATILRLSLLAYGTWQDTHSTVKYTDIDYHVFTDAAHALHAAHPSGPYARETYRYTPLLAWLLLPTTAVFAAGKLIFIAADLVAGWLAVRLLASRVADGRGYAFAALWLWNPMVAAISSRGSCEGLLAVLTLALLWAVEMRRVGLAGGLLGLAVHFKIYPFIYAPAIIWWMDDDNMGRHLRPALSNPSSSARLARFFSPERIRLAIVSIATFMGLNTLMYSLYGTPFLIHTYLHHVRRIDHRHNFSPYNILLYQTSADPPSGPSLRVESLAFVPQLLLSCVLIPLVVAKKDLAASMMAQTFAFVTFNKVCTSQYFLWYMIFLPLVLPGSSFLRKPALGLAALGLWIASQAAWLHQAYQLEFLGRSTFFPGLWLASLAFFLVNCWILAIIIADGAQTGPRRAAHKAHVE</sequence>
<comment type="caution">
    <text evidence="14">The sequence shown here is derived from an EMBL/GenBank/DDBJ whole genome shotgun (WGS) entry which is preliminary data.</text>
</comment>
<evidence type="ECO:0000256" key="4">
    <source>
        <dbReference type="ARBA" id="ARBA00013797"/>
    </source>
</evidence>
<dbReference type="GO" id="GO:0051751">
    <property type="term" value="F:alpha-1,4-mannosyltransferase activity"/>
    <property type="evidence" value="ECO:0007669"/>
    <property type="project" value="InterPro"/>
</dbReference>
<dbReference type="AlphaFoldDB" id="A0A2C5YYV0"/>
<feature type="transmembrane region" description="Helical" evidence="13">
    <location>
        <begin position="187"/>
        <end position="209"/>
    </location>
</feature>
<dbReference type="PANTHER" id="PTHR12886:SF0">
    <property type="entry name" value="GPI MANNOSYLTRANSFERASE 1"/>
    <property type="match status" value="1"/>
</dbReference>
<evidence type="ECO:0000256" key="13">
    <source>
        <dbReference type="RuleBase" id="RU365064"/>
    </source>
</evidence>
<feature type="transmembrane region" description="Helical" evidence="13">
    <location>
        <begin position="374"/>
        <end position="392"/>
    </location>
</feature>
<evidence type="ECO:0000256" key="12">
    <source>
        <dbReference type="ARBA" id="ARBA00025399"/>
    </source>
</evidence>
<evidence type="ECO:0000256" key="11">
    <source>
        <dbReference type="ARBA" id="ARBA00023136"/>
    </source>
</evidence>
<evidence type="ECO:0000256" key="3">
    <source>
        <dbReference type="ARBA" id="ARBA00011071"/>
    </source>
</evidence>
<comment type="subcellular location">
    <subcellularLocation>
        <location evidence="1 13">Endoplasmic reticulum membrane</location>
        <topology evidence="1 13">Multi-pass membrane protein</topology>
    </subcellularLocation>
</comment>
<dbReference type="UniPathway" id="UPA00196"/>
<feature type="transmembrane region" description="Helical" evidence="13">
    <location>
        <begin position="307"/>
        <end position="326"/>
    </location>
</feature>
<keyword evidence="6 13" id="KW-0328">Glycosyltransferase</keyword>
<comment type="function">
    <text evidence="12 13">Mannosyltransferase involved in glycosylphosphatidylinositol-anchor biosynthesis. Transfers the first alpha-1,4-mannose to GlcN-acyl-PI during GPI precursor assembly. Required for cell wall integrity.</text>
</comment>
<name>A0A2C5YYV0_9HYPO</name>
<feature type="transmembrane region" description="Helical" evidence="13">
    <location>
        <begin position="96"/>
        <end position="127"/>
    </location>
</feature>
<accession>A0A2C5YYV0</accession>
<comment type="similarity">
    <text evidence="3 13">Belongs to the PIGM family.</text>
</comment>
<evidence type="ECO:0000313" key="14">
    <source>
        <dbReference type="EMBL" id="PHH72224.1"/>
    </source>
</evidence>
<dbReference type="GO" id="GO:0004376">
    <property type="term" value="F:GPI mannosyltransferase activity"/>
    <property type="evidence" value="ECO:0007669"/>
    <property type="project" value="InterPro"/>
</dbReference>
<keyword evidence="8 13" id="KW-0812">Transmembrane</keyword>
<feature type="transmembrane region" description="Helical" evidence="13">
    <location>
        <begin position="404"/>
        <end position="429"/>
    </location>
</feature>
<dbReference type="EC" id="2.4.1.-" evidence="13"/>
<protein>
    <recommendedName>
        <fullName evidence="4 13">GPI mannosyltransferase 1</fullName>
        <ecNumber evidence="13">2.4.1.-</ecNumber>
    </recommendedName>
    <alternativeName>
        <fullName evidence="13">GPI mannosyltransferase I</fullName>
    </alternativeName>
</protein>
<evidence type="ECO:0000313" key="15">
    <source>
        <dbReference type="Proteomes" id="UP000226431"/>
    </source>
</evidence>
<evidence type="ECO:0000256" key="7">
    <source>
        <dbReference type="ARBA" id="ARBA00022679"/>
    </source>
</evidence>
<keyword evidence="15" id="KW-1185">Reference proteome</keyword>
<dbReference type="GO" id="GO:0006506">
    <property type="term" value="P:GPI anchor biosynthetic process"/>
    <property type="evidence" value="ECO:0007669"/>
    <property type="project" value="UniProtKB-UniPathway"/>
</dbReference>
<dbReference type="PANTHER" id="PTHR12886">
    <property type="entry name" value="PIG-M MANNOSYLTRANSFERASE"/>
    <property type="match status" value="1"/>
</dbReference>